<dbReference type="Pfam" id="PF03184">
    <property type="entry name" value="DDE_1"/>
    <property type="match status" value="1"/>
</dbReference>
<dbReference type="InterPro" id="IPR004875">
    <property type="entry name" value="DDE_SF_endonuclease_dom"/>
</dbReference>
<dbReference type="Proteomes" id="UP000800200">
    <property type="component" value="Unassembled WGS sequence"/>
</dbReference>
<dbReference type="PANTHER" id="PTHR19303">
    <property type="entry name" value="TRANSPOSON"/>
    <property type="match status" value="1"/>
</dbReference>
<dbReference type="GO" id="GO:0003677">
    <property type="term" value="F:DNA binding"/>
    <property type="evidence" value="ECO:0007669"/>
    <property type="project" value="TreeGrafter"/>
</dbReference>
<gene>
    <name evidence="2" type="ORF">K469DRAFT_726718</name>
</gene>
<evidence type="ECO:0000313" key="2">
    <source>
        <dbReference type="EMBL" id="KAF2185620.1"/>
    </source>
</evidence>
<dbReference type="PANTHER" id="PTHR19303:SF74">
    <property type="entry name" value="POGO TRANSPOSABLE ELEMENT WITH KRAB DOMAIN"/>
    <property type="match status" value="1"/>
</dbReference>
<organism evidence="2 3">
    <name type="scientific">Zopfia rhizophila CBS 207.26</name>
    <dbReference type="NCBI Taxonomy" id="1314779"/>
    <lineage>
        <taxon>Eukaryota</taxon>
        <taxon>Fungi</taxon>
        <taxon>Dikarya</taxon>
        <taxon>Ascomycota</taxon>
        <taxon>Pezizomycotina</taxon>
        <taxon>Dothideomycetes</taxon>
        <taxon>Dothideomycetes incertae sedis</taxon>
        <taxon>Zopfiaceae</taxon>
        <taxon>Zopfia</taxon>
    </lineage>
</organism>
<name>A0A6A6E619_9PEZI</name>
<feature type="domain" description="DDE-1" evidence="1">
    <location>
        <begin position="148"/>
        <end position="222"/>
    </location>
</feature>
<dbReference type="AlphaFoldDB" id="A0A6A6E619"/>
<reference evidence="2" key="1">
    <citation type="journal article" date="2020" name="Stud. Mycol.">
        <title>101 Dothideomycetes genomes: a test case for predicting lifestyles and emergence of pathogens.</title>
        <authorList>
            <person name="Haridas S."/>
            <person name="Albert R."/>
            <person name="Binder M."/>
            <person name="Bloem J."/>
            <person name="Labutti K."/>
            <person name="Salamov A."/>
            <person name="Andreopoulos B."/>
            <person name="Baker S."/>
            <person name="Barry K."/>
            <person name="Bills G."/>
            <person name="Bluhm B."/>
            <person name="Cannon C."/>
            <person name="Castanera R."/>
            <person name="Culley D."/>
            <person name="Daum C."/>
            <person name="Ezra D."/>
            <person name="Gonzalez J."/>
            <person name="Henrissat B."/>
            <person name="Kuo A."/>
            <person name="Liang C."/>
            <person name="Lipzen A."/>
            <person name="Lutzoni F."/>
            <person name="Magnuson J."/>
            <person name="Mondo S."/>
            <person name="Nolan M."/>
            <person name="Ohm R."/>
            <person name="Pangilinan J."/>
            <person name="Park H.-J."/>
            <person name="Ramirez L."/>
            <person name="Alfaro M."/>
            <person name="Sun H."/>
            <person name="Tritt A."/>
            <person name="Yoshinaga Y."/>
            <person name="Zwiers L.-H."/>
            <person name="Turgeon B."/>
            <person name="Goodwin S."/>
            <person name="Spatafora J."/>
            <person name="Crous P."/>
            <person name="Grigoriev I."/>
        </authorList>
    </citation>
    <scope>NUCLEOTIDE SEQUENCE</scope>
    <source>
        <strain evidence="2">CBS 207.26</strain>
    </source>
</reference>
<keyword evidence="3" id="KW-1185">Reference proteome</keyword>
<dbReference type="EMBL" id="ML994633">
    <property type="protein sequence ID" value="KAF2185620.1"/>
    <property type="molecule type" value="Genomic_DNA"/>
</dbReference>
<dbReference type="GO" id="GO:0005634">
    <property type="term" value="C:nucleus"/>
    <property type="evidence" value="ECO:0007669"/>
    <property type="project" value="TreeGrafter"/>
</dbReference>
<protein>
    <recommendedName>
        <fullName evidence="1">DDE-1 domain-containing protein</fullName>
    </recommendedName>
</protein>
<accession>A0A6A6E619</accession>
<dbReference type="InterPro" id="IPR050863">
    <property type="entry name" value="CenT-Element_Derived"/>
</dbReference>
<dbReference type="OrthoDB" id="8191755at2759"/>
<sequence length="247" mass="28993">MPHMIHDAAEVILNAGSYPPFLPQYLGRDWVTRFLAAHPELIKKKQKPKDKDRIDAQRYEEIREFYGKYKKVVAEYGIQQCDTWNFNETGFQVGCGGNQVVVTYGQQGREKEKQRLNVATETNRDYLTSIEGINTAGEVIPSLLILKAKLLLKWIEHFDKFSKPYQRGAWRLLIFNGFSRHTTKQFLQYYEDNKIIPFRLPPHTSHKLQPLDLAAFQPYKYWHKRSVKLAVRSGCVDFNKVEFLYFV</sequence>
<proteinExistence type="predicted"/>
<evidence type="ECO:0000259" key="1">
    <source>
        <dbReference type="Pfam" id="PF03184"/>
    </source>
</evidence>
<evidence type="ECO:0000313" key="3">
    <source>
        <dbReference type="Proteomes" id="UP000800200"/>
    </source>
</evidence>